<comment type="catalytic activity">
    <reaction evidence="11">
        <text>Endonucleolytic cleavage to 5'-phosphomonoester.</text>
        <dbReference type="EC" id="3.1.26.4"/>
    </reaction>
</comment>
<reference evidence="15 16" key="2">
    <citation type="journal article" date="2016" name="Genome Announc.">
        <title>Genome Sequence of a Gram-Positive Diazotroph, Paenibacillus durus Type Strain ATCC 35681.</title>
        <authorList>
            <person name="Halim M.A."/>
            <person name="Rahman A.Y."/>
            <person name="Sim K.S."/>
            <person name="Yam H.C."/>
            <person name="Rahim A.A."/>
            <person name="Ghazali A.H."/>
            <person name="Najimudin N."/>
        </authorList>
    </citation>
    <scope>NUCLEOTIDE SEQUENCE [LARGE SCALE GENOMIC DNA]</scope>
    <source>
        <strain evidence="15 16">ATCC 35681</strain>
    </source>
</reference>
<dbReference type="FunFam" id="3.40.970.10:FF:000002">
    <property type="entry name" value="Ribonuclease H"/>
    <property type="match status" value="1"/>
</dbReference>
<dbReference type="InterPro" id="IPR009027">
    <property type="entry name" value="Ribosomal_bL9/RNase_H1_N"/>
</dbReference>
<feature type="region of interest" description="Disordered" evidence="13">
    <location>
        <begin position="60"/>
        <end position="83"/>
    </location>
</feature>
<feature type="binding site" evidence="12">
    <location>
        <position position="158"/>
    </location>
    <ligand>
        <name>Mg(2+)</name>
        <dbReference type="ChEBI" id="CHEBI:18420"/>
        <label>2</label>
    </ligand>
</feature>
<feature type="binding site" evidence="12">
    <location>
        <position position="97"/>
    </location>
    <ligand>
        <name>Mg(2+)</name>
        <dbReference type="ChEBI" id="CHEBI:18420"/>
        <label>1</label>
    </ligand>
</feature>
<dbReference type="PROSITE" id="PS50879">
    <property type="entry name" value="RNASE_H_1"/>
    <property type="match status" value="1"/>
</dbReference>
<dbReference type="Pfam" id="PF01693">
    <property type="entry name" value="Cauli_VI"/>
    <property type="match status" value="1"/>
</dbReference>
<evidence type="ECO:0000256" key="1">
    <source>
        <dbReference type="ARBA" id="ARBA00001946"/>
    </source>
</evidence>
<evidence type="ECO:0000256" key="12">
    <source>
        <dbReference type="PIRSR" id="PIRSR037839-1"/>
    </source>
</evidence>
<feature type="binding site" evidence="12">
    <location>
        <position position="135"/>
    </location>
    <ligand>
        <name>Mg(2+)</name>
        <dbReference type="ChEBI" id="CHEBI:18420"/>
        <label>2</label>
    </ligand>
</feature>
<evidence type="ECO:0000256" key="10">
    <source>
        <dbReference type="ARBA" id="ARBA00022842"/>
    </source>
</evidence>
<keyword evidence="8 11" id="KW-0255">Endonuclease</keyword>
<dbReference type="Proteomes" id="UP000034189">
    <property type="component" value="Chromosome"/>
</dbReference>
<evidence type="ECO:0000259" key="14">
    <source>
        <dbReference type="PROSITE" id="PS50879"/>
    </source>
</evidence>
<keyword evidence="10 11" id="KW-0460">Magnesium</keyword>
<dbReference type="InterPro" id="IPR002156">
    <property type="entry name" value="RNaseH_domain"/>
</dbReference>
<dbReference type="GO" id="GO:0046872">
    <property type="term" value="F:metal ion binding"/>
    <property type="evidence" value="ECO:0007669"/>
    <property type="project" value="UniProtKB-KW"/>
</dbReference>
<comment type="function">
    <text evidence="2 11">Endonuclease that specifically degrades the RNA of RNA-DNA hybrids.</text>
</comment>
<dbReference type="Gene3D" id="3.30.420.10">
    <property type="entry name" value="Ribonuclease H-like superfamily/Ribonuclease H"/>
    <property type="match status" value="1"/>
</dbReference>
<proteinExistence type="inferred from homology"/>
<evidence type="ECO:0000256" key="7">
    <source>
        <dbReference type="ARBA" id="ARBA00022723"/>
    </source>
</evidence>
<keyword evidence="12" id="KW-0464">Manganese</keyword>
<keyword evidence="11" id="KW-0963">Cytoplasm</keyword>
<dbReference type="RefSeq" id="WP_025693680.1">
    <property type="nucleotide sequence ID" value="NZ_ASQQ01000009.1"/>
</dbReference>
<dbReference type="GO" id="GO:0003676">
    <property type="term" value="F:nucleic acid binding"/>
    <property type="evidence" value="ECO:0007669"/>
    <property type="project" value="UniProtKB-UniRule"/>
</dbReference>
<dbReference type="AlphaFoldDB" id="A0A0F7FBI1"/>
<evidence type="ECO:0000256" key="5">
    <source>
        <dbReference type="ARBA" id="ARBA00017721"/>
    </source>
</evidence>
<evidence type="ECO:0000256" key="9">
    <source>
        <dbReference type="ARBA" id="ARBA00022801"/>
    </source>
</evidence>
<evidence type="ECO:0000256" key="4">
    <source>
        <dbReference type="ARBA" id="ARBA00012180"/>
    </source>
</evidence>
<gene>
    <name evidence="15" type="ORF">VK70_14170</name>
</gene>
<dbReference type="InterPro" id="IPR011320">
    <property type="entry name" value="RNase_H1_N"/>
</dbReference>
<evidence type="ECO:0000313" key="16">
    <source>
        <dbReference type="Proteomes" id="UP000034189"/>
    </source>
</evidence>
<organism evidence="15 16">
    <name type="scientific">Paenibacillus durus ATCC 35681</name>
    <dbReference type="NCBI Taxonomy" id="1333534"/>
    <lineage>
        <taxon>Bacteria</taxon>
        <taxon>Bacillati</taxon>
        <taxon>Bacillota</taxon>
        <taxon>Bacilli</taxon>
        <taxon>Bacillales</taxon>
        <taxon>Paenibacillaceae</taxon>
        <taxon>Paenibacillus</taxon>
    </lineage>
</organism>
<keyword evidence="9 11" id="KW-0378">Hydrolase</keyword>
<evidence type="ECO:0000256" key="11">
    <source>
        <dbReference type="PIRNR" id="PIRNR037839"/>
    </source>
</evidence>
<evidence type="ECO:0000256" key="8">
    <source>
        <dbReference type="ARBA" id="ARBA00022759"/>
    </source>
</evidence>
<dbReference type="InterPro" id="IPR012337">
    <property type="entry name" value="RNaseH-like_sf"/>
</dbReference>
<dbReference type="InterPro" id="IPR036397">
    <property type="entry name" value="RNaseH_sf"/>
</dbReference>
<name>A0A0F7FBI1_PAEDU</name>
<comment type="cofactor">
    <cofactor evidence="12">
        <name>Mn(2+)</name>
        <dbReference type="ChEBI" id="CHEBI:29035"/>
    </cofactor>
    <cofactor evidence="12">
        <name>Mg(2+)</name>
        <dbReference type="ChEBI" id="CHEBI:18420"/>
    </cofactor>
    <text evidence="12">Binds 2 metal ions per subunit. Manganese or magnesium.</text>
</comment>
<dbReference type="GO" id="GO:0005737">
    <property type="term" value="C:cytoplasm"/>
    <property type="evidence" value="ECO:0007669"/>
    <property type="project" value="UniProtKB-SubCell"/>
</dbReference>
<sequence length="222" mass="24822">MAKQKYYVVWEGRKPGVYATWAECKRQTDQFTGAKYKSYESKAAAEEAFRAGWKGNWGNTGSEKGRAAGGSQESYTSKRTGARTAAEPIDYDSISVDVGTRGNPGPIEYKGVDTRTGEVIFSCGPISKGTNNLGEFLAIVHALAFLQKEGSGKTVYSDSVNAMKWVREKKVSTTLPRDHTTEEIWGLIDRAENWLQTHTYDNKVLKWQTRLWGEIKADYGRK</sequence>
<evidence type="ECO:0000256" key="13">
    <source>
        <dbReference type="SAM" id="MobiDB-lite"/>
    </source>
</evidence>
<evidence type="ECO:0000256" key="3">
    <source>
        <dbReference type="ARBA" id="ARBA00005300"/>
    </source>
</evidence>
<feature type="binding site" evidence="12">
    <location>
        <position position="218"/>
    </location>
    <ligand>
        <name>Mg(2+)</name>
        <dbReference type="ChEBI" id="CHEBI:18420"/>
        <label>1</label>
    </ligand>
</feature>
<dbReference type="InterPro" id="IPR037056">
    <property type="entry name" value="RNase_H1_N_sf"/>
</dbReference>
<dbReference type="SUPFAM" id="SSF55658">
    <property type="entry name" value="L9 N-domain-like"/>
    <property type="match status" value="1"/>
</dbReference>
<dbReference type="PIRSF" id="PIRSF037839">
    <property type="entry name" value="Ribonuclease_H"/>
    <property type="match status" value="1"/>
</dbReference>
<dbReference type="Gene3D" id="3.40.970.10">
    <property type="entry name" value="Ribonuclease H1, N-terminal domain"/>
    <property type="match status" value="1"/>
</dbReference>
<comment type="cofactor">
    <cofactor evidence="1">
        <name>Mg(2+)</name>
        <dbReference type="ChEBI" id="CHEBI:18420"/>
    </cofactor>
</comment>
<evidence type="ECO:0000256" key="2">
    <source>
        <dbReference type="ARBA" id="ARBA00004065"/>
    </source>
</evidence>
<protein>
    <recommendedName>
        <fullName evidence="5 11">Ribonuclease H</fullName>
        <ecNumber evidence="4 11">3.1.26.4</ecNumber>
    </recommendedName>
</protein>
<dbReference type="EMBL" id="CP011114">
    <property type="protein sequence ID" value="AKG35578.1"/>
    <property type="molecule type" value="Genomic_DNA"/>
</dbReference>
<comment type="subcellular location">
    <subcellularLocation>
        <location evidence="11">Cytoplasm</location>
    </subcellularLocation>
</comment>
<dbReference type="SUPFAM" id="SSF53098">
    <property type="entry name" value="Ribonuclease H-like"/>
    <property type="match status" value="1"/>
</dbReference>
<dbReference type="InterPro" id="IPR017290">
    <property type="entry name" value="RNase_H_bac"/>
</dbReference>
<accession>A0A0F7FBI1</accession>
<comment type="similarity">
    <text evidence="3 11">Belongs to the RNase H family.</text>
</comment>
<keyword evidence="7 11" id="KW-0479">Metal-binding</keyword>
<keyword evidence="6 11" id="KW-0540">Nuclease</keyword>
<dbReference type="NCBIfam" id="NF046109">
    <property type="entry name" value="RNaseH_Halikb"/>
    <property type="match status" value="1"/>
</dbReference>
<dbReference type="GO" id="GO:0004523">
    <property type="term" value="F:RNA-DNA hybrid ribonuclease activity"/>
    <property type="evidence" value="ECO:0007669"/>
    <property type="project" value="UniProtKB-UniRule"/>
</dbReference>
<dbReference type="OrthoDB" id="9811552at2"/>
<dbReference type="EC" id="3.1.26.4" evidence="4 11"/>
<reference evidence="15 16" key="1">
    <citation type="submission" date="2015-03" db="EMBL/GenBank/DDBJ databases">
        <authorList>
            <person name="Abdul Halim M."/>
        </authorList>
    </citation>
    <scope>NUCLEOTIDE SEQUENCE [LARGE SCALE GENOMIC DNA]</scope>
    <source>
        <strain evidence="15 16">ATCC 35681</strain>
    </source>
</reference>
<dbReference type="HOGENOM" id="CLU_080985_1_0_9"/>
<feature type="domain" description="RNase H type-1" evidence="14">
    <location>
        <begin position="88"/>
        <end position="222"/>
    </location>
</feature>
<evidence type="ECO:0000313" key="15">
    <source>
        <dbReference type="EMBL" id="AKG35578.1"/>
    </source>
</evidence>
<evidence type="ECO:0000256" key="6">
    <source>
        <dbReference type="ARBA" id="ARBA00022722"/>
    </source>
</evidence>
<dbReference type="PATRIC" id="fig|1333534.5.peg.3121"/>